<sequence>MKPTWIATTITLLFAYTVTSAPVNKECTGNKAHDVRLDKVILTQGSEEVGEPVWTSMDEAERLSKVMVLQQDLNQVKENILPDNFTFR</sequence>
<keyword evidence="3" id="KW-1185">Reference proteome</keyword>
<feature type="chain" id="PRO_5034385536" evidence="1">
    <location>
        <begin position="21"/>
        <end position="88"/>
    </location>
</feature>
<evidence type="ECO:0000313" key="3">
    <source>
        <dbReference type="Proteomes" id="UP000646827"/>
    </source>
</evidence>
<dbReference type="Proteomes" id="UP000646827">
    <property type="component" value="Unassembled WGS sequence"/>
</dbReference>
<organism evidence="2 3">
    <name type="scientific">Circinella minor</name>
    <dbReference type="NCBI Taxonomy" id="1195481"/>
    <lineage>
        <taxon>Eukaryota</taxon>
        <taxon>Fungi</taxon>
        <taxon>Fungi incertae sedis</taxon>
        <taxon>Mucoromycota</taxon>
        <taxon>Mucoromycotina</taxon>
        <taxon>Mucoromycetes</taxon>
        <taxon>Mucorales</taxon>
        <taxon>Lichtheimiaceae</taxon>
        <taxon>Circinella</taxon>
    </lineage>
</organism>
<dbReference type="AlphaFoldDB" id="A0A8H7S0B2"/>
<evidence type="ECO:0000313" key="2">
    <source>
        <dbReference type="EMBL" id="KAG2219151.1"/>
    </source>
</evidence>
<dbReference type="OrthoDB" id="2249545at2759"/>
<reference evidence="2 3" key="1">
    <citation type="submission" date="2020-12" db="EMBL/GenBank/DDBJ databases">
        <title>Metabolic potential, ecology and presence of endohyphal bacteria is reflected in genomic diversity of Mucoromycotina.</title>
        <authorList>
            <person name="Muszewska A."/>
            <person name="Okrasinska A."/>
            <person name="Steczkiewicz K."/>
            <person name="Drgas O."/>
            <person name="Orlowska M."/>
            <person name="Perlinska-Lenart U."/>
            <person name="Aleksandrzak-Piekarczyk T."/>
            <person name="Szatraj K."/>
            <person name="Zielenkiewicz U."/>
            <person name="Pilsyk S."/>
            <person name="Malc E."/>
            <person name="Mieczkowski P."/>
            <person name="Kruszewska J.S."/>
            <person name="Biernat P."/>
            <person name="Pawlowska J."/>
        </authorList>
    </citation>
    <scope>NUCLEOTIDE SEQUENCE [LARGE SCALE GENOMIC DNA]</scope>
    <source>
        <strain evidence="2 3">CBS 142.35</strain>
    </source>
</reference>
<dbReference type="EMBL" id="JAEPRB010000192">
    <property type="protein sequence ID" value="KAG2219151.1"/>
    <property type="molecule type" value="Genomic_DNA"/>
</dbReference>
<feature type="signal peptide" evidence="1">
    <location>
        <begin position="1"/>
        <end position="20"/>
    </location>
</feature>
<accession>A0A8H7S0B2</accession>
<name>A0A8H7S0B2_9FUNG</name>
<proteinExistence type="predicted"/>
<keyword evidence="1" id="KW-0732">Signal</keyword>
<evidence type="ECO:0000256" key="1">
    <source>
        <dbReference type="SAM" id="SignalP"/>
    </source>
</evidence>
<gene>
    <name evidence="2" type="ORF">INT45_002342</name>
</gene>
<comment type="caution">
    <text evidence="2">The sequence shown here is derived from an EMBL/GenBank/DDBJ whole genome shotgun (WGS) entry which is preliminary data.</text>
</comment>
<protein>
    <submittedName>
        <fullName evidence="2">Uncharacterized protein</fullName>
    </submittedName>
</protein>